<evidence type="ECO:0000313" key="2">
    <source>
        <dbReference type="EMBL" id="MBW77426.1"/>
    </source>
</evidence>
<name>A0A2M4DIP2_ANODA</name>
<reference evidence="2" key="1">
    <citation type="submission" date="2018-01" db="EMBL/GenBank/DDBJ databases">
        <title>An insight into the sialome of Amazonian anophelines.</title>
        <authorList>
            <person name="Ribeiro J.M."/>
            <person name="Scarpassa V."/>
            <person name="Calvo E."/>
        </authorList>
    </citation>
    <scope>NUCLEOTIDE SEQUENCE</scope>
</reference>
<feature type="signal peptide" evidence="1">
    <location>
        <begin position="1"/>
        <end position="24"/>
    </location>
</feature>
<sequence length="80" mass="9197">MCMLVALNFPIFFTLHTDVRGVLAQRDMFGDGEWRRLIENMGQWKNKTHVGTRNIQLSARTLCSCPERGSVRDIPRCTSI</sequence>
<dbReference type="EMBL" id="GGFL01013248">
    <property type="protein sequence ID" value="MBW77426.1"/>
    <property type="molecule type" value="Transcribed_RNA"/>
</dbReference>
<accession>A0A2M4DIP2</accession>
<protein>
    <submittedName>
        <fullName evidence="2">Putative secreted protein</fullName>
    </submittedName>
</protein>
<feature type="chain" id="PRO_5014682486" evidence="1">
    <location>
        <begin position="25"/>
        <end position="80"/>
    </location>
</feature>
<dbReference type="AlphaFoldDB" id="A0A2M4DIP2"/>
<keyword evidence="1" id="KW-0732">Signal</keyword>
<evidence type="ECO:0000256" key="1">
    <source>
        <dbReference type="SAM" id="SignalP"/>
    </source>
</evidence>
<proteinExistence type="predicted"/>
<organism evidence="2">
    <name type="scientific">Anopheles darlingi</name>
    <name type="common">Mosquito</name>
    <dbReference type="NCBI Taxonomy" id="43151"/>
    <lineage>
        <taxon>Eukaryota</taxon>
        <taxon>Metazoa</taxon>
        <taxon>Ecdysozoa</taxon>
        <taxon>Arthropoda</taxon>
        <taxon>Hexapoda</taxon>
        <taxon>Insecta</taxon>
        <taxon>Pterygota</taxon>
        <taxon>Neoptera</taxon>
        <taxon>Endopterygota</taxon>
        <taxon>Diptera</taxon>
        <taxon>Nematocera</taxon>
        <taxon>Culicoidea</taxon>
        <taxon>Culicidae</taxon>
        <taxon>Anophelinae</taxon>
        <taxon>Anopheles</taxon>
    </lineage>
</organism>